<evidence type="ECO:0000313" key="1">
    <source>
        <dbReference type="EMBL" id="VAV96399.1"/>
    </source>
</evidence>
<protein>
    <submittedName>
        <fullName evidence="1">Uncharacterized protein</fullName>
    </submittedName>
</protein>
<organism evidence="1">
    <name type="scientific">hydrothermal vent metagenome</name>
    <dbReference type="NCBI Taxonomy" id="652676"/>
    <lineage>
        <taxon>unclassified sequences</taxon>
        <taxon>metagenomes</taxon>
        <taxon>ecological metagenomes</taxon>
    </lineage>
</organism>
<dbReference type="EMBL" id="UOED01000107">
    <property type="protein sequence ID" value="VAV96399.1"/>
    <property type="molecule type" value="Genomic_DNA"/>
</dbReference>
<gene>
    <name evidence="1" type="ORF">MNBD_ALPHA02-2408</name>
</gene>
<reference evidence="1" key="1">
    <citation type="submission" date="2018-06" db="EMBL/GenBank/DDBJ databases">
        <authorList>
            <person name="Zhirakovskaya E."/>
        </authorList>
    </citation>
    <scope>NUCLEOTIDE SEQUENCE</scope>
</reference>
<accession>A0A3B0RWL6</accession>
<name>A0A3B0RWL6_9ZZZZ</name>
<sequence length="103" mass="11413">MIYGHKWCALPAVFHIIAPEIIYQRDITFTGQKLLVHDLPCPAIIRPAEQGLAMETDNINIPVVQIIGFQDFGHGFGVMPSLSIKAQSAPSIEVQLIYPMAKK</sequence>
<proteinExistence type="predicted"/>
<dbReference type="AlphaFoldDB" id="A0A3B0RWL6"/>